<evidence type="ECO:0000259" key="3">
    <source>
        <dbReference type="PROSITE" id="PS51186"/>
    </source>
</evidence>
<dbReference type="EMBL" id="CP021744">
    <property type="protein sequence ID" value="ARZ71689.1"/>
    <property type="molecule type" value="Genomic_DNA"/>
</dbReference>
<dbReference type="PANTHER" id="PTHR43877">
    <property type="entry name" value="AMINOALKYLPHOSPHONATE N-ACETYLTRANSFERASE-RELATED-RELATED"/>
    <property type="match status" value="1"/>
</dbReference>
<accession>A0A1Z2LBK0</accession>
<dbReference type="InterPro" id="IPR016181">
    <property type="entry name" value="Acyl_CoA_acyltransferase"/>
</dbReference>
<dbReference type="CDD" id="cd04301">
    <property type="entry name" value="NAT_SF"/>
    <property type="match status" value="1"/>
</dbReference>
<dbReference type="Gene3D" id="3.40.630.30">
    <property type="match status" value="1"/>
</dbReference>
<reference evidence="4 5" key="1">
    <citation type="submission" date="2017-06" db="EMBL/GenBank/DDBJ databases">
        <title>Streptomyces albireticuli Genome sequencing and assembly.</title>
        <authorList>
            <person name="Wang Y."/>
            <person name="Du B."/>
            <person name="Ding Y."/>
            <person name="Liu H."/>
            <person name="Hou Q."/>
            <person name="Liu K."/>
            <person name="Yao L."/>
            <person name="Wang C."/>
        </authorList>
    </citation>
    <scope>NUCLEOTIDE SEQUENCE [LARGE SCALE GENOMIC DNA]</scope>
    <source>
        <strain evidence="4 5">MDJK11</strain>
    </source>
</reference>
<dbReference type="Pfam" id="PF00583">
    <property type="entry name" value="Acetyltransf_1"/>
    <property type="match status" value="1"/>
</dbReference>
<evidence type="ECO:0000256" key="2">
    <source>
        <dbReference type="ARBA" id="ARBA00023315"/>
    </source>
</evidence>
<protein>
    <submittedName>
        <fullName evidence="4">GCN5 family acetyltransferase</fullName>
    </submittedName>
</protein>
<evidence type="ECO:0000313" key="5">
    <source>
        <dbReference type="Proteomes" id="UP000195755"/>
    </source>
</evidence>
<keyword evidence="1 4" id="KW-0808">Transferase</keyword>
<dbReference type="PROSITE" id="PS51186">
    <property type="entry name" value="GNAT"/>
    <property type="match status" value="1"/>
</dbReference>
<evidence type="ECO:0000313" key="4">
    <source>
        <dbReference type="EMBL" id="ARZ71689.1"/>
    </source>
</evidence>
<dbReference type="RefSeq" id="WP_087929452.1">
    <property type="nucleotide sequence ID" value="NZ_CP021744.1"/>
</dbReference>
<dbReference type="SUPFAM" id="SSF55729">
    <property type="entry name" value="Acyl-CoA N-acyltransferases (Nat)"/>
    <property type="match status" value="1"/>
</dbReference>
<dbReference type="GO" id="GO:0016747">
    <property type="term" value="F:acyltransferase activity, transferring groups other than amino-acyl groups"/>
    <property type="evidence" value="ECO:0007669"/>
    <property type="project" value="InterPro"/>
</dbReference>
<dbReference type="OrthoDB" id="9805924at2"/>
<dbReference type="InterPro" id="IPR050832">
    <property type="entry name" value="Bact_Acetyltransf"/>
</dbReference>
<organism evidence="4 5">
    <name type="scientific">Streptomyces albireticuli</name>
    <dbReference type="NCBI Taxonomy" id="1940"/>
    <lineage>
        <taxon>Bacteria</taxon>
        <taxon>Bacillati</taxon>
        <taxon>Actinomycetota</taxon>
        <taxon>Actinomycetes</taxon>
        <taxon>Kitasatosporales</taxon>
        <taxon>Streptomycetaceae</taxon>
        <taxon>Streptomyces</taxon>
    </lineage>
</organism>
<dbReference type="PANTHER" id="PTHR43877:SF2">
    <property type="entry name" value="AMINOALKYLPHOSPHONATE N-ACETYLTRANSFERASE-RELATED"/>
    <property type="match status" value="1"/>
</dbReference>
<dbReference type="AlphaFoldDB" id="A0A1Z2LBK0"/>
<dbReference type="Proteomes" id="UP000195755">
    <property type="component" value="Chromosome"/>
</dbReference>
<feature type="domain" description="N-acetyltransferase" evidence="3">
    <location>
        <begin position="4"/>
        <end position="146"/>
    </location>
</feature>
<keyword evidence="2" id="KW-0012">Acyltransferase</keyword>
<evidence type="ECO:0000256" key="1">
    <source>
        <dbReference type="ARBA" id="ARBA00022679"/>
    </source>
</evidence>
<dbReference type="InterPro" id="IPR000182">
    <property type="entry name" value="GNAT_dom"/>
</dbReference>
<gene>
    <name evidence="4" type="ORF">SMD11_6113</name>
</gene>
<dbReference type="KEGG" id="salj:SMD11_6113"/>
<proteinExistence type="predicted"/>
<name>A0A1Z2LBK0_9ACTN</name>
<sequence length="146" mass="16227">MKIIDLEPGDPRLISDLFPVLHQLRPHLTEDLLRDVYAEGHAQGLRFTAAYTDDGRCVGASGWRVVVNTSTLRSLYVDDLVTSADARSGGVGHTLLAHLEEHAREAGAHVFVLDSGTHRTDAHRFYLRERMAIAAFHFTKDLKPKG</sequence>